<dbReference type="Gene3D" id="3.50.4.10">
    <property type="entry name" value="Hepatocyte Growth Factor"/>
    <property type="match status" value="1"/>
</dbReference>
<feature type="compositionally biased region" description="Acidic residues" evidence="1">
    <location>
        <begin position="173"/>
        <end position="192"/>
    </location>
</feature>
<dbReference type="InterPro" id="IPR003609">
    <property type="entry name" value="Pan_app"/>
</dbReference>
<name>A0ABN9Y1T5_9DINO</name>
<keyword evidence="4" id="KW-1185">Reference proteome</keyword>
<accession>A0ABN9Y1T5</accession>
<feature type="region of interest" description="Disordered" evidence="1">
    <location>
        <begin position="168"/>
        <end position="192"/>
    </location>
</feature>
<dbReference type="Proteomes" id="UP001189429">
    <property type="component" value="Unassembled WGS sequence"/>
</dbReference>
<organism evidence="3 4">
    <name type="scientific">Prorocentrum cordatum</name>
    <dbReference type="NCBI Taxonomy" id="2364126"/>
    <lineage>
        <taxon>Eukaryota</taxon>
        <taxon>Sar</taxon>
        <taxon>Alveolata</taxon>
        <taxon>Dinophyceae</taxon>
        <taxon>Prorocentrales</taxon>
        <taxon>Prorocentraceae</taxon>
        <taxon>Prorocentrum</taxon>
    </lineage>
</organism>
<dbReference type="EMBL" id="CAUYUJ010021519">
    <property type="protein sequence ID" value="CAK0905233.1"/>
    <property type="molecule type" value="Genomic_DNA"/>
</dbReference>
<gene>
    <name evidence="3" type="ORF">PCOR1329_LOCUS80986</name>
</gene>
<sequence>MHGSFGNQASGALATEIWERRSSIAEFLEMVLRSGPPGIRPEAWAPAAAAARAELTAAATEEGAARLRARARVAEGMRLQALGGSCGVSQEGVDYDASGAVPDYFDHVPKADMCCSMCQGSPDCLAWVWKDAGLDGEPHRCFVMKTAPLTSAAVPGVVSGMAPERPPFPEGFVPEEEAGEEDEDAEDAGQEDDMAGGFDQNSLFCFSLIAPGGGEAELIRAQHQLRTNIFGCDAFRVFSNVQEEVAPGVVSVPVASDLKCEFHEIAWNTWIFIAVWKAVFDDRTWENHGWIVKTDADSVFMPDRLRVVLQDHPSATWLNNCHYGLHGPLEVLSNSAVQRLSQDYAGGDRPVQCLARYPEAVSGTAQWGEDMFVQACLDKVYGLQPEYDERLMCEDHCDCPDWYWCNNRSDRVSYHPFKKADLYTQCLANALSYSR</sequence>
<feature type="domain" description="Apple" evidence="2">
    <location>
        <begin position="108"/>
        <end position="142"/>
    </location>
</feature>
<protein>
    <recommendedName>
        <fullName evidence="2">Apple domain-containing protein</fullName>
    </recommendedName>
</protein>
<comment type="caution">
    <text evidence="3">The sequence shown here is derived from an EMBL/GenBank/DDBJ whole genome shotgun (WGS) entry which is preliminary data.</text>
</comment>
<evidence type="ECO:0000259" key="2">
    <source>
        <dbReference type="Pfam" id="PF14295"/>
    </source>
</evidence>
<proteinExistence type="predicted"/>
<dbReference type="Pfam" id="PF14295">
    <property type="entry name" value="PAN_4"/>
    <property type="match status" value="1"/>
</dbReference>
<reference evidence="3" key="1">
    <citation type="submission" date="2023-10" db="EMBL/GenBank/DDBJ databases">
        <authorList>
            <person name="Chen Y."/>
            <person name="Shah S."/>
            <person name="Dougan E. K."/>
            <person name="Thang M."/>
            <person name="Chan C."/>
        </authorList>
    </citation>
    <scope>NUCLEOTIDE SEQUENCE [LARGE SCALE GENOMIC DNA]</scope>
</reference>
<evidence type="ECO:0000256" key="1">
    <source>
        <dbReference type="SAM" id="MobiDB-lite"/>
    </source>
</evidence>
<evidence type="ECO:0000313" key="3">
    <source>
        <dbReference type="EMBL" id="CAK0905233.1"/>
    </source>
</evidence>
<evidence type="ECO:0000313" key="4">
    <source>
        <dbReference type="Proteomes" id="UP001189429"/>
    </source>
</evidence>